<dbReference type="GeneID" id="86941904"/>
<feature type="signal peptide" evidence="1">
    <location>
        <begin position="1"/>
        <end position="21"/>
    </location>
</feature>
<feature type="chain" id="PRO_5041325634" description="DUF4430 domain-containing protein" evidence="1">
    <location>
        <begin position="22"/>
        <end position="185"/>
    </location>
</feature>
<evidence type="ECO:0000313" key="2">
    <source>
        <dbReference type="EMBL" id="EHO15958.1"/>
    </source>
</evidence>
<dbReference type="AlphaFoldDB" id="A0AA36Y3W8"/>
<reference evidence="2 3" key="1">
    <citation type="submission" date="2011-10" db="EMBL/GenBank/DDBJ databases">
        <title>The Genome Sequence of Lachnospiraceae bacterium ACC2.</title>
        <authorList>
            <consortium name="The Broad Institute Genome Sequencing Platform"/>
            <person name="Earl A."/>
            <person name="Ward D."/>
            <person name="Feldgarden M."/>
            <person name="Gevers D."/>
            <person name="Sizova M."/>
            <person name="Hazen A."/>
            <person name="Epstein S."/>
            <person name="Young S.K."/>
            <person name="Zeng Q."/>
            <person name="Gargeya S."/>
            <person name="Fitzgerald M."/>
            <person name="Haas B."/>
            <person name="Abouelleil A."/>
            <person name="Alvarado L."/>
            <person name="Arachchi H.M."/>
            <person name="Berlin A."/>
            <person name="Brown A."/>
            <person name="Chapman S.B."/>
            <person name="Chen Z."/>
            <person name="Dunbar C."/>
            <person name="Freedman E."/>
            <person name="Gearin G."/>
            <person name="Goldberg J."/>
            <person name="Griggs A."/>
            <person name="Gujja S."/>
            <person name="Heiman D."/>
            <person name="Howarth C."/>
            <person name="Larson L."/>
            <person name="Lui A."/>
            <person name="MacDonald P.J.P."/>
            <person name="Montmayeur A."/>
            <person name="Murphy C."/>
            <person name="Neiman D."/>
            <person name="Pearson M."/>
            <person name="Priest M."/>
            <person name="Roberts A."/>
            <person name="Saif S."/>
            <person name="Shea T."/>
            <person name="Shenoy N."/>
            <person name="Sisk P."/>
            <person name="Stolte C."/>
            <person name="Sykes S."/>
            <person name="Wortman J."/>
            <person name="Nusbaum C."/>
            <person name="Birren B."/>
        </authorList>
    </citation>
    <scope>NUCLEOTIDE SEQUENCE [LARGE SCALE GENOMIC DNA]</scope>
    <source>
        <strain evidence="2 3">ACC2</strain>
    </source>
</reference>
<name>A0AA36Y3W8_9FIRM</name>
<accession>A0AA36Y3W8</accession>
<evidence type="ECO:0000256" key="1">
    <source>
        <dbReference type="SAM" id="SignalP"/>
    </source>
</evidence>
<keyword evidence="3" id="KW-1185">Reference proteome</keyword>
<dbReference type="EMBL" id="AGEL01000014">
    <property type="protein sequence ID" value="EHO15958.1"/>
    <property type="molecule type" value="Genomic_DNA"/>
</dbReference>
<sequence>MAAVLLAVTLCLPFAPVSVFATKKVQTVSVTVTAPEIGQNADSVSATTTTEGADYANVQMRINGVNAAMDSSECFRVGGVYAADVFVKADQLEGYVFTNTSKLVVNGRELKRKSFGGTGDTNVMAGTYYFDGLGSVPENYGYTEGVWRYDGRGWWFQYKDGTYPRNGWVFLPDSDGISEGRFYFV</sequence>
<protein>
    <recommendedName>
        <fullName evidence="4">DUF4430 domain-containing protein</fullName>
    </recommendedName>
</protein>
<evidence type="ECO:0000313" key="3">
    <source>
        <dbReference type="Proteomes" id="UP000018466"/>
    </source>
</evidence>
<comment type="caution">
    <text evidence="2">The sequence shown here is derived from an EMBL/GenBank/DDBJ whole genome shotgun (WGS) entry which is preliminary data.</text>
</comment>
<organism evidence="2 3">
    <name type="scientific">Stomatobaculum longum</name>
    <dbReference type="NCBI Taxonomy" id="796942"/>
    <lineage>
        <taxon>Bacteria</taxon>
        <taxon>Bacillati</taxon>
        <taxon>Bacillota</taxon>
        <taxon>Clostridia</taxon>
        <taxon>Lachnospirales</taxon>
        <taxon>Lachnospiraceae</taxon>
        <taxon>Stomatobaculum</taxon>
    </lineage>
</organism>
<dbReference type="Proteomes" id="UP000018466">
    <property type="component" value="Unassembled WGS sequence"/>
</dbReference>
<gene>
    <name evidence="2" type="ORF">HMPREF9623_01869</name>
</gene>
<keyword evidence="1" id="KW-0732">Signal</keyword>
<evidence type="ECO:0008006" key="4">
    <source>
        <dbReference type="Google" id="ProtNLM"/>
    </source>
</evidence>
<proteinExistence type="predicted"/>
<dbReference type="RefSeq" id="WP_009533687.1">
    <property type="nucleotide sequence ID" value="NZ_JH590864.1"/>
</dbReference>